<comment type="caution">
    <text evidence="2">The sequence shown here is derived from an EMBL/GenBank/DDBJ whole genome shotgun (WGS) entry which is preliminary data.</text>
</comment>
<reference evidence="2 3" key="1">
    <citation type="journal article" date="2014" name="Genome Biol. Evol.">
        <title>The secreted proteins of Achlya hypogyna and Thraustotheca clavata identify the ancestral oomycete secretome and reveal gene acquisitions by horizontal gene transfer.</title>
        <authorList>
            <person name="Misner I."/>
            <person name="Blouin N."/>
            <person name="Leonard G."/>
            <person name="Richards T.A."/>
            <person name="Lane C.E."/>
        </authorList>
    </citation>
    <scope>NUCLEOTIDE SEQUENCE [LARGE SCALE GENOMIC DNA]</scope>
    <source>
        <strain evidence="2 3">ATCC 48635</strain>
    </source>
</reference>
<accession>A0A1V9YA69</accession>
<name>A0A1V9YA69_ACHHY</name>
<proteinExistence type="predicted"/>
<keyword evidence="1" id="KW-0812">Transmembrane</keyword>
<keyword evidence="1" id="KW-1133">Transmembrane helix</keyword>
<evidence type="ECO:0000313" key="3">
    <source>
        <dbReference type="Proteomes" id="UP000243579"/>
    </source>
</evidence>
<organism evidence="2 3">
    <name type="scientific">Achlya hypogyna</name>
    <name type="common">Oomycete</name>
    <name type="synonym">Protoachlya hypogyna</name>
    <dbReference type="NCBI Taxonomy" id="1202772"/>
    <lineage>
        <taxon>Eukaryota</taxon>
        <taxon>Sar</taxon>
        <taxon>Stramenopiles</taxon>
        <taxon>Oomycota</taxon>
        <taxon>Saprolegniomycetes</taxon>
        <taxon>Saprolegniales</taxon>
        <taxon>Achlyaceae</taxon>
        <taxon>Achlya</taxon>
    </lineage>
</organism>
<keyword evidence="3" id="KW-1185">Reference proteome</keyword>
<keyword evidence="1" id="KW-0472">Membrane</keyword>
<feature type="transmembrane region" description="Helical" evidence="1">
    <location>
        <begin position="115"/>
        <end position="135"/>
    </location>
</feature>
<gene>
    <name evidence="2" type="ORF">ACHHYP_20780</name>
</gene>
<sequence length="275" mass="30676">MTAYLGAWYNDVIGGQYGFSWNAGLVAGFCNDFGALQLKAARTSASRATHLGFIIGWCAALEYGAHEGQILSTIFPLVVGYEPAVRLVSRLCAIDTSKLLPAACLRRSFHHATPIIVLFVGGTVRYIFCFAMNIFPRIGCINLRKRFGHLKRHYRSPLGIKGAVFSSLVWRPYIVSLLFFQVDCGVCAMVFGEVRALFTVYYHTNAKSRQTYSWPNARWPMFPFVRQVHLATVDFVLRRKPNKGSKVYALQRSVVEKKPFKVNAAKALAAAPVSP</sequence>
<dbReference type="EMBL" id="JNBR01002431">
    <property type="protein sequence ID" value="OQR82578.1"/>
    <property type="molecule type" value="Genomic_DNA"/>
</dbReference>
<dbReference type="AlphaFoldDB" id="A0A1V9YA69"/>
<evidence type="ECO:0000256" key="1">
    <source>
        <dbReference type="SAM" id="Phobius"/>
    </source>
</evidence>
<evidence type="ECO:0000313" key="2">
    <source>
        <dbReference type="EMBL" id="OQR82578.1"/>
    </source>
</evidence>
<dbReference type="Proteomes" id="UP000243579">
    <property type="component" value="Unassembled WGS sequence"/>
</dbReference>
<protein>
    <submittedName>
        <fullName evidence="2">Uncharacterized protein</fullName>
    </submittedName>
</protein>